<sequence>MTAKGTTTYRQHNRPYREDRKRRNEPEDRPKKKWGFAFCFLFTNQAGTVILSFSGVALMITTMLVHWYAPSLTSAGVKALQNLLLHIYFLVMLTGFVLAFVAAYIEKGILAKVAALLVLIGTVLYLIFFILSFLTESMVMLYVCPEMRCPDHHWLQDSMWRGYVIYSENIDRYRNIEKEIRKIEEKINSVLERELASNEFNNSYQYVFLQDMFSKTKPEENKHFNCSLLAAENVTGTVTERPNPNDDQPPSIGKGHYIRLMSPGNEGKSILIVISIFFGLMIIGASSELIDINQRL</sequence>
<feature type="transmembrane region" description="Helical" evidence="3">
    <location>
        <begin position="113"/>
        <end position="134"/>
    </location>
</feature>
<feature type="region of interest" description="Disordered" evidence="2">
    <location>
        <begin position="1"/>
        <end position="29"/>
    </location>
</feature>
<evidence type="ECO:0000256" key="3">
    <source>
        <dbReference type="SAM" id="Phobius"/>
    </source>
</evidence>
<dbReference type="Proteomes" id="UP001152798">
    <property type="component" value="Chromosome 6"/>
</dbReference>
<protein>
    <submittedName>
        <fullName evidence="4">Uncharacterized protein</fullName>
    </submittedName>
</protein>
<keyword evidence="5" id="KW-1185">Reference proteome</keyword>
<feature type="coiled-coil region" evidence="1">
    <location>
        <begin position="166"/>
        <end position="193"/>
    </location>
</feature>
<name>A0A9P0HNW5_NEZVI</name>
<accession>A0A9P0HNW5</accession>
<evidence type="ECO:0000256" key="1">
    <source>
        <dbReference type="SAM" id="Coils"/>
    </source>
</evidence>
<feature type="transmembrane region" description="Helical" evidence="3">
    <location>
        <begin position="270"/>
        <end position="290"/>
    </location>
</feature>
<keyword evidence="1" id="KW-0175">Coiled coil</keyword>
<reference evidence="4" key="1">
    <citation type="submission" date="2022-01" db="EMBL/GenBank/DDBJ databases">
        <authorList>
            <person name="King R."/>
        </authorList>
    </citation>
    <scope>NUCLEOTIDE SEQUENCE</scope>
</reference>
<feature type="compositionally biased region" description="Basic and acidic residues" evidence="2">
    <location>
        <begin position="15"/>
        <end position="29"/>
    </location>
</feature>
<feature type="transmembrane region" description="Helical" evidence="3">
    <location>
        <begin position="34"/>
        <end position="67"/>
    </location>
</feature>
<organism evidence="4 5">
    <name type="scientific">Nezara viridula</name>
    <name type="common">Southern green stink bug</name>
    <name type="synonym">Cimex viridulus</name>
    <dbReference type="NCBI Taxonomy" id="85310"/>
    <lineage>
        <taxon>Eukaryota</taxon>
        <taxon>Metazoa</taxon>
        <taxon>Ecdysozoa</taxon>
        <taxon>Arthropoda</taxon>
        <taxon>Hexapoda</taxon>
        <taxon>Insecta</taxon>
        <taxon>Pterygota</taxon>
        <taxon>Neoptera</taxon>
        <taxon>Paraneoptera</taxon>
        <taxon>Hemiptera</taxon>
        <taxon>Heteroptera</taxon>
        <taxon>Panheteroptera</taxon>
        <taxon>Pentatomomorpha</taxon>
        <taxon>Pentatomoidea</taxon>
        <taxon>Pentatomidae</taxon>
        <taxon>Pentatominae</taxon>
        <taxon>Nezara</taxon>
    </lineage>
</organism>
<dbReference type="AlphaFoldDB" id="A0A9P0HNW5"/>
<keyword evidence="3" id="KW-1133">Transmembrane helix</keyword>
<evidence type="ECO:0000313" key="4">
    <source>
        <dbReference type="EMBL" id="CAH1404826.1"/>
    </source>
</evidence>
<evidence type="ECO:0000313" key="5">
    <source>
        <dbReference type="Proteomes" id="UP001152798"/>
    </source>
</evidence>
<keyword evidence="3" id="KW-0812">Transmembrane</keyword>
<dbReference type="EMBL" id="OV725082">
    <property type="protein sequence ID" value="CAH1404826.1"/>
    <property type="molecule type" value="Genomic_DNA"/>
</dbReference>
<feature type="compositionally biased region" description="Polar residues" evidence="2">
    <location>
        <begin position="1"/>
        <end position="10"/>
    </location>
</feature>
<dbReference type="OrthoDB" id="10468400at2759"/>
<feature type="transmembrane region" description="Helical" evidence="3">
    <location>
        <begin position="87"/>
        <end position="106"/>
    </location>
</feature>
<proteinExistence type="predicted"/>
<evidence type="ECO:0000256" key="2">
    <source>
        <dbReference type="SAM" id="MobiDB-lite"/>
    </source>
</evidence>
<gene>
    <name evidence="4" type="ORF">NEZAVI_LOCUS13163</name>
</gene>
<keyword evidence="3" id="KW-0472">Membrane</keyword>